<dbReference type="EMBL" id="LNQN01000001">
    <property type="protein sequence ID" value="KSU85220.1"/>
    <property type="molecule type" value="Genomic_DNA"/>
</dbReference>
<dbReference type="NCBIfam" id="TIGR00475">
    <property type="entry name" value="selB"/>
    <property type="match status" value="1"/>
</dbReference>
<evidence type="ECO:0000259" key="9">
    <source>
        <dbReference type="PROSITE" id="PS51722"/>
    </source>
</evidence>
<evidence type="ECO:0000256" key="3">
    <source>
        <dbReference type="ARBA" id="ARBA00022490"/>
    </source>
</evidence>
<evidence type="ECO:0000256" key="8">
    <source>
        <dbReference type="ARBA" id="ARBA00031615"/>
    </source>
</evidence>
<sequence>MATKHVTIGIAGHIDHGKTALTKALSQVDTDTLKEEKERGITIEPGIAPFSLSESISAAIIDVPGHERFIRQMIAGVAGIDLVILVIAADEGIMPQTLEHLEILQFLGVTQTVCAVTKSDKVDPEWRELLRDEIEGLTKGMALEEIPIHFVDSLSGKGIASLKNQLVQLAKTVPSKSRSGPFRLPIDQAFTVKGQGTVVRGTIVEGSVTTGDLVALEPGEEHVRIRQLQVHNKVVETAGAGQRAALNLAGVSREELKRGHVLVSPGQYPVSDCLDVLLNLSKNAKNLKQRQLIKFYIGTSEVMGKIVFFDRNETREKENEIYCQVRLVQTVVARKGDRFILRRPSPEETIGGGEIIDPMGGKYRFGMSTVNRLKEKKEGTPVEWAARELKRSGALSEEELYTVLGMNDDFSDTIKELLLTSFITEIQKGVYALTEKVNEIKEALTRRVTEYQQRHTLRQGMDKAELLHSFRDEKEELMQYGLKEVLAEEVLVQENQFIRHYSFAPHVPAGWEKRFEKLEKTMLSQGLEAQPFKELYQEGQLPSDLYQEVVRFMTNSDAAYKLDDDRLIHALVVHKQMEVLENTFPESFSVQDAKVVLGVSRKFLIPYLELLDRMGYTVRDEGKRRWKNKKTPK</sequence>
<dbReference type="Proteomes" id="UP000054099">
    <property type="component" value="Unassembled WGS sequence"/>
</dbReference>
<dbReference type="Gene3D" id="1.10.10.10">
    <property type="entry name" value="Winged helix-like DNA-binding domain superfamily/Winged helix DNA-binding domain"/>
    <property type="match status" value="1"/>
</dbReference>
<comment type="caution">
    <text evidence="10">The sequence shown here is derived from an EMBL/GenBank/DDBJ whole genome shotgun (WGS) entry which is preliminary data.</text>
</comment>
<keyword evidence="4" id="KW-0547">Nucleotide-binding</keyword>
<proteinExistence type="predicted"/>
<dbReference type="InterPro" id="IPR015190">
    <property type="entry name" value="Elong_fac_SelB-wing-hlx_typ-2"/>
</dbReference>
<dbReference type="Pfam" id="PF25461">
    <property type="entry name" value="Beta-barrel_SelB"/>
    <property type="match status" value="1"/>
</dbReference>
<dbReference type="AlphaFoldDB" id="A0A0V8JE46"/>
<name>A0A0V8JE46_9BACL</name>
<organism evidence="10 11">
    <name type="scientific">Fictibacillus enclensis</name>
    <dbReference type="NCBI Taxonomy" id="1017270"/>
    <lineage>
        <taxon>Bacteria</taxon>
        <taxon>Bacillati</taxon>
        <taxon>Bacillota</taxon>
        <taxon>Bacilli</taxon>
        <taxon>Bacillales</taxon>
        <taxon>Fictibacillaceae</taxon>
        <taxon>Fictibacillus</taxon>
    </lineage>
</organism>
<dbReference type="SUPFAM" id="SSF50465">
    <property type="entry name" value="EF-Tu/eEF-1alpha/eIF2-gamma C-terminal domain"/>
    <property type="match status" value="1"/>
</dbReference>
<dbReference type="InterPro" id="IPR027417">
    <property type="entry name" value="P-loop_NTPase"/>
</dbReference>
<dbReference type="InterPro" id="IPR000795">
    <property type="entry name" value="T_Tr_GTP-bd_dom"/>
</dbReference>
<evidence type="ECO:0000313" key="11">
    <source>
        <dbReference type="Proteomes" id="UP000054099"/>
    </source>
</evidence>
<dbReference type="PROSITE" id="PS00301">
    <property type="entry name" value="G_TR_1"/>
    <property type="match status" value="1"/>
</dbReference>
<dbReference type="PANTHER" id="PTHR43721:SF22">
    <property type="entry name" value="ELONGATION FACTOR TU, MITOCHONDRIAL"/>
    <property type="match status" value="1"/>
</dbReference>
<dbReference type="CDD" id="cd03696">
    <property type="entry name" value="SelB_II"/>
    <property type="match status" value="1"/>
</dbReference>
<dbReference type="RefSeq" id="WP_061969783.1">
    <property type="nucleotide sequence ID" value="NZ_FMAV01000001.1"/>
</dbReference>
<dbReference type="Pfam" id="PF09107">
    <property type="entry name" value="WHD_3rd_SelB"/>
    <property type="match status" value="1"/>
</dbReference>
<dbReference type="GO" id="GO:0005829">
    <property type="term" value="C:cytosol"/>
    <property type="evidence" value="ECO:0007669"/>
    <property type="project" value="TreeGrafter"/>
</dbReference>
<dbReference type="InterPro" id="IPR036388">
    <property type="entry name" value="WH-like_DNA-bd_sf"/>
</dbReference>
<dbReference type="PANTHER" id="PTHR43721">
    <property type="entry name" value="ELONGATION FACTOR TU-RELATED"/>
    <property type="match status" value="1"/>
</dbReference>
<dbReference type="InterPro" id="IPR004535">
    <property type="entry name" value="Transl_elong_SelB"/>
</dbReference>
<reference evidence="10 11" key="1">
    <citation type="journal article" date="2014" name="Antonie Van Leeuwenhoek">
        <title>Fictibacillus enclensis sp. nov., isolated from marine sediment.</title>
        <authorList>
            <person name="Dastager S.G."/>
            <person name="Mawlankar R."/>
            <person name="Srinivasan K."/>
            <person name="Tang S.K."/>
            <person name="Lee J.C."/>
            <person name="Ramana V.V."/>
            <person name="Shouche Y.S."/>
        </authorList>
    </citation>
    <scope>NUCLEOTIDE SEQUENCE [LARGE SCALE GENOMIC DNA]</scope>
    <source>
        <strain evidence="10 11">NIO-1003</strain>
    </source>
</reference>
<dbReference type="InterPro" id="IPR005225">
    <property type="entry name" value="Small_GTP-bd"/>
</dbReference>
<keyword evidence="11" id="KW-1185">Reference proteome</keyword>
<comment type="function">
    <text evidence="7">Translation factor necessary for the incorporation of selenocysteine into proteins. It probably replaces EF-Tu for the insertion of selenocysteine directed by the UGA codon. SelB binds GTP and GDP.</text>
</comment>
<evidence type="ECO:0000256" key="5">
    <source>
        <dbReference type="ARBA" id="ARBA00022917"/>
    </source>
</evidence>
<dbReference type="InterPro" id="IPR015191">
    <property type="entry name" value="SelB_WHD4"/>
</dbReference>
<dbReference type="PRINTS" id="PR00315">
    <property type="entry name" value="ELONGATNFCT"/>
</dbReference>
<dbReference type="Gene3D" id="2.40.30.10">
    <property type="entry name" value="Translation factors"/>
    <property type="match status" value="1"/>
</dbReference>
<comment type="subcellular location">
    <subcellularLocation>
        <location evidence="1">Cytoplasm</location>
    </subcellularLocation>
</comment>
<dbReference type="Pfam" id="PF09106">
    <property type="entry name" value="WHD_2nd_SelB"/>
    <property type="match status" value="1"/>
</dbReference>
<evidence type="ECO:0000256" key="2">
    <source>
        <dbReference type="ARBA" id="ARBA00015953"/>
    </source>
</evidence>
<feature type="domain" description="Tr-type G" evidence="9">
    <location>
        <begin position="3"/>
        <end position="175"/>
    </location>
</feature>
<dbReference type="InterPro" id="IPR009001">
    <property type="entry name" value="Transl_elong_EF1A/Init_IF2_C"/>
</dbReference>
<dbReference type="InterPro" id="IPR050055">
    <property type="entry name" value="EF-Tu_GTPase"/>
</dbReference>
<dbReference type="GO" id="GO:0001514">
    <property type="term" value="P:selenocysteine incorporation"/>
    <property type="evidence" value="ECO:0007669"/>
    <property type="project" value="InterPro"/>
</dbReference>
<dbReference type="SUPFAM" id="SSF50447">
    <property type="entry name" value="Translation proteins"/>
    <property type="match status" value="1"/>
</dbReference>
<dbReference type="InterPro" id="IPR004161">
    <property type="entry name" value="EFTu-like_2"/>
</dbReference>
<accession>A0A0V8JE46</accession>
<dbReference type="SUPFAM" id="SSF52540">
    <property type="entry name" value="P-loop containing nucleoside triphosphate hydrolases"/>
    <property type="match status" value="1"/>
</dbReference>
<keyword evidence="6" id="KW-0342">GTP-binding</keyword>
<dbReference type="InterPro" id="IPR031157">
    <property type="entry name" value="G_TR_CS"/>
</dbReference>
<dbReference type="Gene3D" id="3.40.50.300">
    <property type="entry name" value="P-loop containing nucleotide triphosphate hydrolases"/>
    <property type="match status" value="1"/>
</dbReference>
<dbReference type="Gene3D" id="1.10.10.2770">
    <property type="match status" value="1"/>
</dbReference>
<evidence type="ECO:0000256" key="1">
    <source>
        <dbReference type="ARBA" id="ARBA00004496"/>
    </source>
</evidence>
<evidence type="ECO:0000256" key="6">
    <source>
        <dbReference type="ARBA" id="ARBA00023134"/>
    </source>
</evidence>
<dbReference type="GO" id="GO:0003746">
    <property type="term" value="F:translation elongation factor activity"/>
    <property type="evidence" value="ECO:0007669"/>
    <property type="project" value="InterPro"/>
</dbReference>
<dbReference type="GO" id="GO:0003924">
    <property type="term" value="F:GTPase activity"/>
    <property type="evidence" value="ECO:0007669"/>
    <property type="project" value="InterPro"/>
</dbReference>
<evidence type="ECO:0000313" key="10">
    <source>
        <dbReference type="EMBL" id="KSU85220.1"/>
    </source>
</evidence>
<dbReference type="Pfam" id="PF00009">
    <property type="entry name" value="GTP_EFTU"/>
    <property type="match status" value="1"/>
</dbReference>
<evidence type="ECO:0000256" key="4">
    <source>
        <dbReference type="ARBA" id="ARBA00022741"/>
    </source>
</evidence>
<dbReference type="CDD" id="cd15491">
    <property type="entry name" value="selB_III"/>
    <property type="match status" value="1"/>
</dbReference>
<dbReference type="GO" id="GO:0003723">
    <property type="term" value="F:RNA binding"/>
    <property type="evidence" value="ECO:0007669"/>
    <property type="project" value="InterPro"/>
</dbReference>
<gene>
    <name evidence="10" type="ORF">AS030_06825</name>
</gene>
<dbReference type="CDD" id="cd04171">
    <property type="entry name" value="SelB"/>
    <property type="match status" value="1"/>
</dbReference>
<keyword evidence="5" id="KW-0648">Protein biosynthesis</keyword>
<keyword evidence="3" id="KW-0963">Cytoplasm</keyword>
<dbReference type="InterPro" id="IPR036390">
    <property type="entry name" value="WH_DNA-bd_sf"/>
</dbReference>
<dbReference type="InterPro" id="IPR057335">
    <property type="entry name" value="Beta-barrel_SelB"/>
</dbReference>
<evidence type="ECO:0000256" key="7">
    <source>
        <dbReference type="ARBA" id="ARBA00025526"/>
    </source>
</evidence>
<dbReference type="NCBIfam" id="TIGR00231">
    <property type="entry name" value="small_GTP"/>
    <property type="match status" value="1"/>
</dbReference>
<dbReference type="GO" id="GO:0005525">
    <property type="term" value="F:GTP binding"/>
    <property type="evidence" value="ECO:0007669"/>
    <property type="project" value="UniProtKB-KW"/>
</dbReference>
<dbReference type="Pfam" id="PF03144">
    <property type="entry name" value="GTP_EFTU_D2"/>
    <property type="match status" value="1"/>
</dbReference>
<protein>
    <recommendedName>
        <fullName evidence="2">Selenocysteine-specific elongation factor</fullName>
    </recommendedName>
    <alternativeName>
        <fullName evidence="8">SelB translation factor</fullName>
    </alternativeName>
</protein>
<dbReference type="PROSITE" id="PS51722">
    <property type="entry name" value="G_TR_2"/>
    <property type="match status" value="1"/>
</dbReference>
<dbReference type="InterPro" id="IPR009000">
    <property type="entry name" value="Transl_B-barrel_sf"/>
</dbReference>
<dbReference type="SUPFAM" id="SSF46785">
    <property type="entry name" value="Winged helix' DNA-binding domain"/>
    <property type="match status" value="2"/>
</dbReference>